<dbReference type="Proteomes" id="UP000251431">
    <property type="component" value="Unassembled WGS sequence"/>
</dbReference>
<gene>
    <name evidence="2" type="ORF">NCTC7582_03591</name>
</gene>
<protein>
    <submittedName>
        <fullName evidence="2">Uncharacterized protein</fullName>
    </submittedName>
</protein>
<dbReference type="EMBL" id="UAQE01000001">
    <property type="protein sequence ID" value="SPU00792.1"/>
    <property type="molecule type" value="Genomic_DNA"/>
</dbReference>
<keyword evidence="1" id="KW-0472">Membrane</keyword>
<name>A0A2X0ZGJ5_9BACI</name>
<keyword evidence="1" id="KW-0812">Transmembrane</keyword>
<evidence type="ECO:0000256" key="1">
    <source>
        <dbReference type="SAM" id="Phobius"/>
    </source>
</evidence>
<sequence length="35" mass="3950">MFDEAAYFIFRALLILTVLVVVVGIPLGETLIRKK</sequence>
<keyword evidence="1" id="KW-1133">Transmembrane helix</keyword>
<feature type="transmembrane region" description="Helical" evidence="1">
    <location>
        <begin position="6"/>
        <end position="27"/>
    </location>
</feature>
<evidence type="ECO:0000313" key="2">
    <source>
        <dbReference type="EMBL" id="SPU00792.1"/>
    </source>
</evidence>
<proteinExistence type="predicted"/>
<dbReference type="AlphaFoldDB" id="A0A2X0ZGJ5"/>
<organism evidence="2 3">
    <name type="scientific">Lysinibacillus capsici</name>
    <dbReference type="NCBI Taxonomy" id="2115968"/>
    <lineage>
        <taxon>Bacteria</taxon>
        <taxon>Bacillati</taxon>
        <taxon>Bacillota</taxon>
        <taxon>Bacilli</taxon>
        <taxon>Bacillales</taxon>
        <taxon>Bacillaceae</taxon>
        <taxon>Lysinibacillus</taxon>
    </lineage>
</organism>
<accession>A0A2X0ZGJ5</accession>
<evidence type="ECO:0000313" key="3">
    <source>
        <dbReference type="Proteomes" id="UP000251431"/>
    </source>
</evidence>
<reference evidence="2 3" key="1">
    <citation type="submission" date="2018-06" db="EMBL/GenBank/DDBJ databases">
        <authorList>
            <consortium name="Pathogen Informatics"/>
            <person name="Doyle S."/>
        </authorList>
    </citation>
    <scope>NUCLEOTIDE SEQUENCE [LARGE SCALE GENOMIC DNA]</scope>
    <source>
        <strain evidence="2 3">NCTC7582</strain>
    </source>
</reference>